<organism evidence="2 3">
    <name type="scientific">Vanilla planifolia</name>
    <name type="common">Vanilla</name>
    <dbReference type="NCBI Taxonomy" id="51239"/>
    <lineage>
        <taxon>Eukaryota</taxon>
        <taxon>Viridiplantae</taxon>
        <taxon>Streptophyta</taxon>
        <taxon>Embryophyta</taxon>
        <taxon>Tracheophyta</taxon>
        <taxon>Spermatophyta</taxon>
        <taxon>Magnoliopsida</taxon>
        <taxon>Liliopsida</taxon>
        <taxon>Asparagales</taxon>
        <taxon>Orchidaceae</taxon>
        <taxon>Vanilloideae</taxon>
        <taxon>Vanilleae</taxon>
        <taxon>Vanilla</taxon>
    </lineage>
</organism>
<sequence>MAKRFSPICFKSYKTDTKIEVIDSLGFGDLPLELGSHTSFTVYLDLHYVELETLQDTVPSDRVKEKLKRVFYGCFGSFACKRGVSGIVASELGYPKAHDDSNNPVLTSSRKNASNAVNTSLVPETNPGDSTGTVLWISFGYSLDYVCLAGFFSFLGFFSWLGFFADLALVWLAAITSIAVWRISVESGS</sequence>
<comment type="caution">
    <text evidence="2">The sequence shown here is derived from an EMBL/GenBank/DDBJ whole genome shotgun (WGS) entry which is preliminary data.</text>
</comment>
<proteinExistence type="predicted"/>
<keyword evidence="1" id="KW-0472">Membrane</keyword>
<evidence type="ECO:0000256" key="1">
    <source>
        <dbReference type="SAM" id="Phobius"/>
    </source>
</evidence>
<dbReference type="Proteomes" id="UP000639772">
    <property type="component" value="Chromosome 1"/>
</dbReference>
<feature type="transmembrane region" description="Helical" evidence="1">
    <location>
        <begin position="143"/>
        <end position="161"/>
    </location>
</feature>
<dbReference type="AlphaFoldDB" id="A0A835SE96"/>
<keyword evidence="1" id="KW-0812">Transmembrane</keyword>
<evidence type="ECO:0000313" key="3">
    <source>
        <dbReference type="Proteomes" id="UP000639772"/>
    </source>
</evidence>
<feature type="transmembrane region" description="Helical" evidence="1">
    <location>
        <begin position="167"/>
        <end position="185"/>
    </location>
</feature>
<protein>
    <submittedName>
        <fullName evidence="2">Uncharacterized protein</fullName>
    </submittedName>
</protein>
<dbReference type="EMBL" id="JADCNM010000001">
    <property type="protein sequence ID" value="KAG0502127.1"/>
    <property type="molecule type" value="Genomic_DNA"/>
</dbReference>
<evidence type="ECO:0000313" key="2">
    <source>
        <dbReference type="EMBL" id="KAG0502127.1"/>
    </source>
</evidence>
<reference evidence="2 3" key="1">
    <citation type="journal article" date="2020" name="Nat. Food">
        <title>A phased Vanilla planifolia genome enables genetic improvement of flavour and production.</title>
        <authorList>
            <person name="Hasing T."/>
            <person name="Tang H."/>
            <person name="Brym M."/>
            <person name="Khazi F."/>
            <person name="Huang T."/>
            <person name="Chambers A.H."/>
        </authorList>
    </citation>
    <scope>NUCLEOTIDE SEQUENCE [LARGE SCALE GENOMIC DNA]</scope>
    <source>
        <tissue evidence="2">Leaf</tissue>
    </source>
</reference>
<accession>A0A835SE96</accession>
<keyword evidence="1" id="KW-1133">Transmembrane helix</keyword>
<name>A0A835SE96_VANPL</name>
<gene>
    <name evidence="2" type="ORF">HPP92_002199</name>
</gene>